<dbReference type="GO" id="GO:0003968">
    <property type="term" value="F:RNA-directed RNA polymerase activity"/>
    <property type="evidence" value="ECO:0007669"/>
    <property type="project" value="UniProtKB-KW"/>
</dbReference>
<organism evidence="3 4">
    <name type="scientific">Athelia psychrophila</name>
    <dbReference type="NCBI Taxonomy" id="1759441"/>
    <lineage>
        <taxon>Eukaryota</taxon>
        <taxon>Fungi</taxon>
        <taxon>Dikarya</taxon>
        <taxon>Basidiomycota</taxon>
        <taxon>Agaricomycotina</taxon>
        <taxon>Agaricomycetes</taxon>
        <taxon>Agaricomycetidae</taxon>
        <taxon>Atheliales</taxon>
        <taxon>Atheliaceae</taxon>
        <taxon>Athelia</taxon>
    </lineage>
</organism>
<dbReference type="AlphaFoldDB" id="A0A166V7U0"/>
<keyword evidence="4" id="KW-1185">Reference proteome</keyword>
<dbReference type="STRING" id="436010.A0A166V7U0"/>
<dbReference type="Proteomes" id="UP000076532">
    <property type="component" value="Unassembled WGS sequence"/>
</dbReference>
<sequence length="1216" mass="136589">MDIFVRSISFAANETDVTVELARILHKPPFPLEPPTNFQFELIQDRRTRKHKGCGTLTLADAAPGQTLMRLFASGGISVKGRPILLSPSKHQLQRGVVERLRSTSWQDPQVLMEERKRRASASEPIKLAEFCYGRFRRGGTKVFFAERDLGGSGRVACDLGLRQLRLEVERKDRGSSVQGSLFDMGSLMELMGASQKSAVYAPTQIKAMFSPHSTPYCVFLETRSQPIFQETSQSIFQESRSDRQWSLHPDREMPSACNVLRVTFNSDEDRSNFLGRCKQLHLANPSRSDILQEDHSDYSGSTMTSLHDCLQSLEFGLAFQAEKSVADAVLSPAEVLSLREELLQLYADYDTESAAVFKYFVETVRESYHDVPRRRRRRRRGNRNQAIPAEQLTLVQQLTTAKTSFLADRKKPRLYSISPAHFQSYHLTITPSDHILEGPLPDQSNNVLRRFGHHDHFLRVSFYDEGRTQIRKDTNTDISKLLRSRFRKPLIDGLKLAGRSYEFLGYSMSGLRDHSVWFVSPFTYGERRVGAEDIRLMLGDFSALAYEPARLAARWSQAFSATDPTMSLDPSEIDRSLRDRISSSGSMFTDGVGTISSALAKSAWAIIRSQKGQVSAPSSVPSAFQFRLGGAKGMVVVDNRLVGRVICIRKSQAKFDAPDNRAFDVQSTSSRPRLMFLNRPMIVVLEYLGVSTQSLVDLQDRAVREVEAARESLLEASKLFGFNGLGPSFRLPSLFSNLKTQLHLDLNSGRGFDALYHHLVTEAIRCACTHALREIKYRAHVRVPGSFTLLGVADEWSCLREGEIYATIRDERTGLLKPIEGKVLITRSPQVHPGDVQFVTAVRRPELSHLYNCVVFSCEGERSLPSCLAGGDLDGDDYNLILDSALHPTHTVAAGEYKGLPSKRTDSPCTIVDIADFFINYIENDLLGYIAILHLRFADLKDPGCQECINLAEKASHAVDFPKTGAPVTFASLPMPPSREKPNFLAGEGSGEGLGPGFYPSDKVLGTLFRRVPLDTRITRVIPPFPSDGRKIEECLREIDVHALGLPSLSEPSEELMEEMSHTLEMYCDDLLAIAQTHTLSKHHEARLSEEELVSGTIMSKWASHRKRREAVDAMNLQTQQLARAIRRDFARNDAHDAAEEDDWDSEDEDDLDEEYRRRKAETFKRAWAAWRVAEEALEPEGEGEYAFGPMSFGLIALGTMLDVIKQMNEFYMAD</sequence>
<evidence type="ECO:0000259" key="2">
    <source>
        <dbReference type="Pfam" id="PF05183"/>
    </source>
</evidence>
<comment type="catalytic activity">
    <reaction evidence="1">
        <text>RNA(n) + a ribonucleoside 5'-triphosphate = RNA(n+1) + diphosphate</text>
        <dbReference type="Rhea" id="RHEA:21248"/>
        <dbReference type="Rhea" id="RHEA-COMP:14527"/>
        <dbReference type="Rhea" id="RHEA-COMP:17342"/>
        <dbReference type="ChEBI" id="CHEBI:33019"/>
        <dbReference type="ChEBI" id="CHEBI:61557"/>
        <dbReference type="ChEBI" id="CHEBI:140395"/>
        <dbReference type="EC" id="2.7.7.48"/>
    </reaction>
</comment>
<dbReference type="EC" id="2.7.7.48" evidence="1"/>
<evidence type="ECO:0000313" key="4">
    <source>
        <dbReference type="Proteomes" id="UP000076532"/>
    </source>
</evidence>
<dbReference type="Pfam" id="PF05183">
    <property type="entry name" value="RdRP"/>
    <property type="match status" value="1"/>
</dbReference>
<keyword evidence="1" id="KW-0548">Nucleotidyltransferase</keyword>
<evidence type="ECO:0000313" key="3">
    <source>
        <dbReference type="EMBL" id="KZP32430.1"/>
    </source>
</evidence>
<keyword evidence="1" id="KW-0696">RNA-directed RNA polymerase</keyword>
<feature type="domain" description="RDRP core" evidence="2">
    <location>
        <begin position="430"/>
        <end position="1013"/>
    </location>
</feature>
<protein>
    <recommendedName>
        <fullName evidence="1">RNA-dependent RNA polymerase</fullName>
        <ecNumber evidence="1">2.7.7.48</ecNumber>
    </recommendedName>
</protein>
<dbReference type="OrthoDB" id="6513042at2759"/>
<dbReference type="GO" id="GO:0031380">
    <property type="term" value="C:nuclear RNA-directed RNA polymerase complex"/>
    <property type="evidence" value="ECO:0007669"/>
    <property type="project" value="TreeGrafter"/>
</dbReference>
<dbReference type="PANTHER" id="PTHR23079:SF55">
    <property type="entry name" value="RNA-DIRECTED RNA POLYMERASE"/>
    <property type="match status" value="1"/>
</dbReference>
<name>A0A166V7U0_9AGAM</name>
<dbReference type="GO" id="GO:0003723">
    <property type="term" value="F:RNA binding"/>
    <property type="evidence" value="ECO:0007669"/>
    <property type="project" value="UniProtKB-KW"/>
</dbReference>
<dbReference type="EMBL" id="KV417486">
    <property type="protein sequence ID" value="KZP32430.1"/>
    <property type="molecule type" value="Genomic_DNA"/>
</dbReference>
<proteinExistence type="inferred from homology"/>
<dbReference type="InterPro" id="IPR007855">
    <property type="entry name" value="RDRP"/>
</dbReference>
<dbReference type="GO" id="GO:0030422">
    <property type="term" value="P:siRNA processing"/>
    <property type="evidence" value="ECO:0007669"/>
    <property type="project" value="TreeGrafter"/>
</dbReference>
<comment type="similarity">
    <text evidence="1">Belongs to the RdRP family.</text>
</comment>
<accession>A0A166V7U0</accession>
<keyword evidence="1" id="KW-0808">Transferase</keyword>
<evidence type="ECO:0000256" key="1">
    <source>
        <dbReference type="RuleBase" id="RU363098"/>
    </source>
</evidence>
<dbReference type="PANTHER" id="PTHR23079">
    <property type="entry name" value="RNA-DEPENDENT RNA POLYMERASE"/>
    <property type="match status" value="1"/>
</dbReference>
<gene>
    <name evidence="3" type="ORF">FIBSPDRAFT_1037042</name>
</gene>
<dbReference type="InterPro" id="IPR057596">
    <property type="entry name" value="RDRP_core"/>
</dbReference>
<reference evidence="3 4" key="1">
    <citation type="journal article" date="2016" name="Mol. Biol. Evol.">
        <title>Comparative Genomics of Early-Diverging Mushroom-Forming Fungi Provides Insights into the Origins of Lignocellulose Decay Capabilities.</title>
        <authorList>
            <person name="Nagy L.G."/>
            <person name="Riley R."/>
            <person name="Tritt A."/>
            <person name="Adam C."/>
            <person name="Daum C."/>
            <person name="Floudas D."/>
            <person name="Sun H."/>
            <person name="Yadav J.S."/>
            <person name="Pangilinan J."/>
            <person name="Larsson K.H."/>
            <person name="Matsuura K."/>
            <person name="Barry K."/>
            <person name="Labutti K."/>
            <person name="Kuo R."/>
            <person name="Ohm R.A."/>
            <person name="Bhattacharya S.S."/>
            <person name="Shirouzu T."/>
            <person name="Yoshinaga Y."/>
            <person name="Martin F.M."/>
            <person name="Grigoriev I.V."/>
            <person name="Hibbett D.S."/>
        </authorList>
    </citation>
    <scope>NUCLEOTIDE SEQUENCE [LARGE SCALE GENOMIC DNA]</scope>
    <source>
        <strain evidence="3 4">CBS 109695</strain>
    </source>
</reference>
<keyword evidence="1" id="KW-0694">RNA-binding</keyword>